<sequence length="406" mass="43964">WQLTCLLFAVTASSQLTFSNEPRTNQTYNGVLELLDQAGNRIITHLQPITPRGYLANGFQLSGNLFNTNESTVDKLPSKDIAYISCDPSAYGAPDEGTELLKTATERYNPTAVILYAIDHPGCAYDGTINQEAVPIYTMTNMTVSKQLLDKIDDIRVADKYFVTIRTEPGTVAGGGGGTGQPSKDYGPSPSTAVAMIILYSITGVITALFLAIIVVGAVRAHRHPDRYGAPEVTGRPGQTRVRRLGRAILDTIPIVKFGEREPAKPADVEVATTELEEIRPPQAHMAREQPSGIASALPASTPVNPTATVNDEDKPGCSICTEDFEQGQDIRVLPCNHKYHPECVDPWLLNVSGTCPLCRVDLRPSSSRSGTSRDSQQSAPGPLPPPLQPETEMSHRRRSALSDML</sequence>
<dbReference type="InterPro" id="IPR051653">
    <property type="entry name" value="E3_ligase_sorting_rcpt"/>
</dbReference>
<evidence type="ECO:0000256" key="2">
    <source>
        <dbReference type="ARBA" id="ARBA00022692"/>
    </source>
</evidence>
<evidence type="ECO:0000256" key="4">
    <source>
        <dbReference type="ARBA" id="ARBA00022771"/>
    </source>
</evidence>
<evidence type="ECO:0000259" key="12">
    <source>
        <dbReference type="PROSITE" id="PS50089"/>
    </source>
</evidence>
<comment type="subcellular location">
    <subcellularLocation>
        <location evidence="1">Membrane</location>
        <topology evidence="1">Single-pass membrane protein</topology>
    </subcellularLocation>
</comment>
<accession>A0A6A6V9P7</accession>
<keyword evidence="5" id="KW-0862">Zinc</keyword>
<dbReference type="GO" id="GO:0008270">
    <property type="term" value="F:zinc ion binding"/>
    <property type="evidence" value="ECO:0007669"/>
    <property type="project" value="UniProtKB-KW"/>
</dbReference>
<dbReference type="Gene3D" id="3.30.40.10">
    <property type="entry name" value="Zinc/RING finger domain, C3HC4 (zinc finger)"/>
    <property type="match status" value="1"/>
</dbReference>
<dbReference type="InterPro" id="IPR001841">
    <property type="entry name" value="Znf_RING"/>
</dbReference>
<dbReference type="CDD" id="cd16454">
    <property type="entry name" value="RING-H2_PA-TM-RING"/>
    <property type="match status" value="1"/>
</dbReference>
<feature type="compositionally biased region" description="Low complexity" evidence="9">
    <location>
        <begin position="366"/>
        <end position="381"/>
    </location>
</feature>
<keyword evidence="4 8" id="KW-0863">Zinc-finger</keyword>
<dbReference type="AlphaFoldDB" id="A0A6A6V9P7"/>
<reference evidence="13" key="1">
    <citation type="journal article" date="2020" name="Stud. Mycol.">
        <title>101 Dothideomycetes genomes: a test case for predicting lifestyles and emergence of pathogens.</title>
        <authorList>
            <person name="Haridas S."/>
            <person name="Albert R."/>
            <person name="Binder M."/>
            <person name="Bloem J."/>
            <person name="Labutti K."/>
            <person name="Salamov A."/>
            <person name="Andreopoulos B."/>
            <person name="Baker S."/>
            <person name="Barry K."/>
            <person name="Bills G."/>
            <person name="Bluhm B."/>
            <person name="Cannon C."/>
            <person name="Castanera R."/>
            <person name="Culley D."/>
            <person name="Daum C."/>
            <person name="Ezra D."/>
            <person name="Gonzalez J."/>
            <person name="Henrissat B."/>
            <person name="Kuo A."/>
            <person name="Liang C."/>
            <person name="Lipzen A."/>
            <person name="Lutzoni F."/>
            <person name="Magnuson J."/>
            <person name="Mondo S."/>
            <person name="Nolan M."/>
            <person name="Ohm R."/>
            <person name="Pangilinan J."/>
            <person name="Park H.-J."/>
            <person name="Ramirez L."/>
            <person name="Alfaro M."/>
            <person name="Sun H."/>
            <person name="Tritt A."/>
            <person name="Yoshinaga Y."/>
            <person name="Zwiers L.-H."/>
            <person name="Turgeon B."/>
            <person name="Goodwin S."/>
            <person name="Spatafora J."/>
            <person name="Crous P."/>
            <person name="Grigoriev I."/>
        </authorList>
    </citation>
    <scope>NUCLEOTIDE SEQUENCE</scope>
    <source>
        <strain evidence="13">CBS 119925</strain>
    </source>
</reference>
<feature type="non-terminal residue" evidence="13">
    <location>
        <position position="406"/>
    </location>
</feature>
<dbReference type="Pfam" id="PF13639">
    <property type="entry name" value="zf-RING_2"/>
    <property type="match status" value="1"/>
</dbReference>
<feature type="non-terminal residue" evidence="13">
    <location>
        <position position="1"/>
    </location>
</feature>
<keyword evidence="14" id="KW-1185">Reference proteome</keyword>
<feature type="signal peptide" evidence="11">
    <location>
        <begin position="1"/>
        <end position="19"/>
    </location>
</feature>
<dbReference type="PROSITE" id="PS50089">
    <property type="entry name" value="ZF_RING_2"/>
    <property type="match status" value="1"/>
</dbReference>
<dbReference type="Proteomes" id="UP000799440">
    <property type="component" value="Unassembled WGS sequence"/>
</dbReference>
<dbReference type="InterPro" id="IPR013083">
    <property type="entry name" value="Znf_RING/FYVE/PHD"/>
</dbReference>
<organism evidence="13 14">
    <name type="scientific">Sporormia fimetaria CBS 119925</name>
    <dbReference type="NCBI Taxonomy" id="1340428"/>
    <lineage>
        <taxon>Eukaryota</taxon>
        <taxon>Fungi</taxon>
        <taxon>Dikarya</taxon>
        <taxon>Ascomycota</taxon>
        <taxon>Pezizomycotina</taxon>
        <taxon>Dothideomycetes</taxon>
        <taxon>Pleosporomycetidae</taxon>
        <taxon>Pleosporales</taxon>
        <taxon>Sporormiaceae</taxon>
        <taxon>Sporormia</taxon>
    </lineage>
</organism>
<keyword evidence="6 10" id="KW-1133">Transmembrane helix</keyword>
<gene>
    <name evidence="13" type="ORF">M011DRAFT_380965</name>
</gene>
<feature type="region of interest" description="Disordered" evidence="9">
    <location>
        <begin position="364"/>
        <end position="406"/>
    </location>
</feature>
<dbReference type="PANTHER" id="PTHR47168">
    <property type="entry name" value="RING ZINC FINGER DOMAIN SUPERFAMILY PROTEIN-RELATED"/>
    <property type="match status" value="1"/>
</dbReference>
<feature type="chain" id="PRO_5025356735" description="RING-type domain-containing protein" evidence="11">
    <location>
        <begin position="20"/>
        <end position="406"/>
    </location>
</feature>
<name>A0A6A6V9P7_9PLEO</name>
<evidence type="ECO:0000256" key="6">
    <source>
        <dbReference type="ARBA" id="ARBA00022989"/>
    </source>
</evidence>
<evidence type="ECO:0000256" key="1">
    <source>
        <dbReference type="ARBA" id="ARBA00004167"/>
    </source>
</evidence>
<evidence type="ECO:0000256" key="9">
    <source>
        <dbReference type="SAM" id="MobiDB-lite"/>
    </source>
</evidence>
<dbReference type="SUPFAM" id="SSF57850">
    <property type="entry name" value="RING/U-box"/>
    <property type="match status" value="1"/>
</dbReference>
<dbReference type="GO" id="GO:0016020">
    <property type="term" value="C:membrane"/>
    <property type="evidence" value="ECO:0007669"/>
    <property type="project" value="UniProtKB-SubCell"/>
</dbReference>
<evidence type="ECO:0000313" key="14">
    <source>
        <dbReference type="Proteomes" id="UP000799440"/>
    </source>
</evidence>
<dbReference type="OrthoDB" id="8062037at2759"/>
<evidence type="ECO:0000313" key="13">
    <source>
        <dbReference type="EMBL" id="KAF2747342.1"/>
    </source>
</evidence>
<feature type="transmembrane region" description="Helical" evidence="10">
    <location>
        <begin position="193"/>
        <end position="219"/>
    </location>
</feature>
<evidence type="ECO:0000256" key="3">
    <source>
        <dbReference type="ARBA" id="ARBA00022723"/>
    </source>
</evidence>
<evidence type="ECO:0000256" key="5">
    <source>
        <dbReference type="ARBA" id="ARBA00022833"/>
    </source>
</evidence>
<evidence type="ECO:0000256" key="8">
    <source>
        <dbReference type="PROSITE-ProRule" id="PRU00175"/>
    </source>
</evidence>
<evidence type="ECO:0000256" key="11">
    <source>
        <dbReference type="SAM" id="SignalP"/>
    </source>
</evidence>
<protein>
    <recommendedName>
        <fullName evidence="12">RING-type domain-containing protein</fullName>
    </recommendedName>
</protein>
<keyword evidence="2 10" id="KW-0812">Transmembrane</keyword>
<keyword evidence="3" id="KW-0479">Metal-binding</keyword>
<proteinExistence type="predicted"/>
<dbReference type="PANTHER" id="PTHR47168:SF1">
    <property type="entry name" value="OS02G0798600 PROTEIN"/>
    <property type="match status" value="1"/>
</dbReference>
<evidence type="ECO:0000256" key="10">
    <source>
        <dbReference type="SAM" id="Phobius"/>
    </source>
</evidence>
<keyword evidence="7 10" id="KW-0472">Membrane</keyword>
<keyword evidence="11" id="KW-0732">Signal</keyword>
<dbReference type="EMBL" id="MU006573">
    <property type="protein sequence ID" value="KAF2747342.1"/>
    <property type="molecule type" value="Genomic_DNA"/>
</dbReference>
<dbReference type="SMART" id="SM00184">
    <property type="entry name" value="RING"/>
    <property type="match status" value="1"/>
</dbReference>
<evidence type="ECO:0000256" key="7">
    <source>
        <dbReference type="ARBA" id="ARBA00023136"/>
    </source>
</evidence>
<feature type="domain" description="RING-type" evidence="12">
    <location>
        <begin position="318"/>
        <end position="360"/>
    </location>
</feature>